<keyword evidence="2" id="KW-1185">Reference proteome</keyword>
<geneLocation type="plasmid" evidence="2">
    <name>pbeh4</name>
</geneLocation>
<dbReference type="Gene3D" id="1.20.1260.10">
    <property type="match status" value="2"/>
</dbReference>
<dbReference type="AlphaFoldDB" id="A0A1X7H1L2"/>
<dbReference type="InterPro" id="IPR012347">
    <property type="entry name" value="Ferritin-like"/>
</dbReference>
<name>A0A1X7H1L2_9BACI</name>
<gene>
    <name evidence="1" type="ORF">BEH_25815</name>
</gene>
<keyword evidence="1" id="KW-0614">Plasmid</keyword>
<dbReference type="InterPro" id="IPR021617">
    <property type="entry name" value="DUF3231"/>
</dbReference>
<protein>
    <submittedName>
        <fullName evidence="1">Uncharacterized protein</fullName>
    </submittedName>
</protein>
<dbReference type="OrthoDB" id="1675670at2"/>
<dbReference type="GeneID" id="93704503"/>
<dbReference type="EMBL" id="CP015326">
    <property type="protein sequence ID" value="AWG44777.1"/>
    <property type="molecule type" value="Genomic_DNA"/>
</dbReference>
<sequence>MTEYQAKLTSSEIASIWTSYMNDSMSKCVLGYFLKHVQDEEIKSIIQFSYDLSSTHLEKLTTIFQKEQIPIPTGFTYDDDVNLNAPALYTDPFMLIYINHMAKIGLLGYGGFISMSAREDMRAYYREGLNETSELYERSSKVALSKGLFVRAPYIPYPTQTDYVDAREYLSGFSIFSKQRPLNAVEISHLFMNIQTNIMGTKLAISFAQTSPRERIQKWMLRGRDISKKHVDIFTKILLENDIQPPVSSDVAITNSTTPPFSDKLTMFHMAFMSAAGSGNYATAAAASQRNDLILNYERLALEIALYAKDGAELMIDHAWMEQPPPTIDKEQLTNKKDTMK</sequence>
<organism evidence="1 2">
    <name type="scientific">Priestia filamentosa</name>
    <dbReference type="NCBI Taxonomy" id="1402861"/>
    <lineage>
        <taxon>Bacteria</taxon>
        <taxon>Bacillati</taxon>
        <taxon>Bacillota</taxon>
        <taxon>Bacilli</taxon>
        <taxon>Bacillales</taxon>
        <taxon>Bacillaceae</taxon>
        <taxon>Priestia</taxon>
    </lineage>
</organism>
<dbReference type="Pfam" id="PF11553">
    <property type="entry name" value="DUF3231"/>
    <property type="match status" value="2"/>
</dbReference>
<dbReference type="Proteomes" id="UP000036202">
    <property type="component" value="Plasmid pbeh4"/>
</dbReference>
<proteinExistence type="predicted"/>
<evidence type="ECO:0000313" key="1">
    <source>
        <dbReference type="EMBL" id="AWG44777.1"/>
    </source>
</evidence>
<dbReference type="KEGG" id="beo:BEH_25815"/>
<accession>A0A2S1M090</accession>
<evidence type="ECO:0000313" key="2">
    <source>
        <dbReference type="Proteomes" id="UP000036202"/>
    </source>
</evidence>
<dbReference type="RefSeq" id="WP_040060092.1">
    <property type="nucleotide sequence ID" value="NZ_CP015326.1"/>
</dbReference>
<accession>A0A1X7H1L2</accession>
<reference evidence="1 2" key="1">
    <citation type="journal article" date="2015" name="PLoS ONE">
        <title>Genome Sequence of Bacillus endophyticus and Analysis of Its Companion Mechanism in the Ketogulonigenium vulgare-Bacillus Strain Consortium.</title>
        <authorList>
            <person name="Jia N."/>
            <person name="Du J."/>
            <person name="Ding M.Z."/>
            <person name="Gao F."/>
            <person name="Yuan Y.J."/>
        </authorList>
    </citation>
    <scope>NUCLEOTIDE SEQUENCE [LARGE SCALE GENOMIC DNA]</scope>
    <source>
        <strain evidence="1 2">Hbe603</strain>
        <plasmid evidence="2">pbeh4</plasmid>
    </source>
</reference>